<evidence type="ECO:0000256" key="4">
    <source>
        <dbReference type="ARBA" id="ARBA00022989"/>
    </source>
</evidence>
<dbReference type="PANTHER" id="PTHR43370:SF1">
    <property type="entry name" value="GUANOSINE ABC TRANSPORTER PERMEASE PROTEIN NUPQ"/>
    <property type="match status" value="1"/>
</dbReference>
<dbReference type="GO" id="GO:0005886">
    <property type="term" value="C:plasma membrane"/>
    <property type="evidence" value="ECO:0007669"/>
    <property type="project" value="UniProtKB-SubCell"/>
</dbReference>
<evidence type="ECO:0000256" key="3">
    <source>
        <dbReference type="ARBA" id="ARBA00022692"/>
    </source>
</evidence>
<protein>
    <submittedName>
        <fullName evidence="7">Nucleoside ABC transporter membrane protein</fullName>
    </submittedName>
</protein>
<keyword evidence="5 6" id="KW-0472">Membrane</keyword>
<feature type="transmembrane region" description="Helical" evidence="6">
    <location>
        <begin position="98"/>
        <end position="120"/>
    </location>
</feature>
<feature type="transmembrane region" description="Helical" evidence="6">
    <location>
        <begin position="203"/>
        <end position="222"/>
    </location>
</feature>
<evidence type="ECO:0000256" key="2">
    <source>
        <dbReference type="ARBA" id="ARBA00022475"/>
    </source>
</evidence>
<dbReference type="RefSeq" id="WP_207550824.1">
    <property type="nucleotide sequence ID" value="NZ_FRAG01000042.1"/>
</dbReference>
<evidence type="ECO:0000256" key="6">
    <source>
        <dbReference type="SAM" id="Phobius"/>
    </source>
</evidence>
<dbReference type="CDD" id="cd06580">
    <property type="entry name" value="TM_PBP1_transp_TpRbsC_like"/>
    <property type="match status" value="1"/>
</dbReference>
<dbReference type="STRING" id="1121301.SAMN02745912_02842"/>
<feature type="transmembrane region" description="Helical" evidence="6">
    <location>
        <begin position="69"/>
        <end position="91"/>
    </location>
</feature>
<dbReference type="AlphaFoldDB" id="A0A1M6R5D2"/>
<keyword evidence="3 6" id="KW-0812">Transmembrane</keyword>
<accession>A0A1M6R5D2</accession>
<feature type="transmembrane region" description="Helical" evidence="6">
    <location>
        <begin position="6"/>
        <end position="31"/>
    </location>
</feature>
<reference evidence="7 8" key="1">
    <citation type="submission" date="2016-11" db="EMBL/GenBank/DDBJ databases">
        <authorList>
            <person name="Jaros S."/>
            <person name="Januszkiewicz K."/>
            <person name="Wedrychowicz H."/>
        </authorList>
    </citation>
    <scope>NUCLEOTIDE SEQUENCE [LARGE SCALE GENOMIC DNA]</scope>
    <source>
        <strain evidence="7 8">DSM 15212</strain>
    </source>
</reference>
<gene>
    <name evidence="7" type="ORF">SAMN02745912_02842</name>
</gene>
<organism evidence="7 8">
    <name type="scientific">Paramaledivibacter caminithermalis (strain DSM 15212 / CIP 107654 / DViRD3)</name>
    <name type="common">Clostridium caminithermale</name>
    <dbReference type="NCBI Taxonomy" id="1121301"/>
    <lineage>
        <taxon>Bacteria</taxon>
        <taxon>Bacillati</taxon>
        <taxon>Bacillota</taxon>
        <taxon>Clostridia</taxon>
        <taxon>Peptostreptococcales</taxon>
        <taxon>Caminicellaceae</taxon>
        <taxon>Paramaledivibacter</taxon>
    </lineage>
</organism>
<keyword evidence="2" id="KW-1003">Cell membrane</keyword>
<evidence type="ECO:0000313" key="8">
    <source>
        <dbReference type="Proteomes" id="UP000184465"/>
    </source>
</evidence>
<feature type="transmembrane region" description="Helical" evidence="6">
    <location>
        <begin position="254"/>
        <end position="278"/>
    </location>
</feature>
<dbReference type="GO" id="GO:0022857">
    <property type="term" value="F:transmembrane transporter activity"/>
    <property type="evidence" value="ECO:0007669"/>
    <property type="project" value="InterPro"/>
</dbReference>
<evidence type="ECO:0000256" key="1">
    <source>
        <dbReference type="ARBA" id="ARBA00004651"/>
    </source>
</evidence>
<keyword evidence="4 6" id="KW-1133">Transmembrane helix</keyword>
<feature type="transmembrane region" description="Helical" evidence="6">
    <location>
        <begin position="154"/>
        <end position="173"/>
    </location>
</feature>
<evidence type="ECO:0000256" key="5">
    <source>
        <dbReference type="ARBA" id="ARBA00023136"/>
    </source>
</evidence>
<dbReference type="Pfam" id="PF02653">
    <property type="entry name" value="BPD_transp_2"/>
    <property type="match status" value="1"/>
</dbReference>
<keyword evidence="8" id="KW-1185">Reference proteome</keyword>
<dbReference type="Proteomes" id="UP000184465">
    <property type="component" value="Unassembled WGS sequence"/>
</dbReference>
<proteinExistence type="predicted"/>
<feature type="transmembrane region" description="Helical" evidence="6">
    <location>
        <begin position="43"/>
        <end position="63"/>
    </location>
</feature>
<dbReference type="EMBL" id="FRAG01000042">
    <property type="protein sequence ID" value="SHK27663.1"/>
    <property type="molecule type" value="Genomic_DNA"/>
</dbReference>
<dbReference type="PANTHER" id="PTHR43370">
    <property type="entry name" value="SUGAR ABC TRANSPORTER INTEGRAL MEMBRANE PROTEIN-RELATED"/>
    <property type="match status" value="1"/>
</dbReference>
<name>A0A1M6R5D2_PARC5</name>
<feature type="transmembrane region" description="Helical" evidence="6">
    <location>
        <begin position="228"/>
        <end position="247"/>
    </location>
</feature>
<dbReference type="InterPro" id="IPR001851">
    <property type="entry name" value="ABC_transp_permease"/>
</dbReference>
<evidence type="ECO:0000313" key="7">
    <source>
        <dbReference type="EMBL" id="SHK27663.1"/>
    </source>
</evidence>
<feature type="transmembrane region" description="Helical" evidence="6">
    <location>
        <begin position="284"/>
        <end position="302"/>
    </location>
</feature>
<sequence length="319" mass="34240">MDFMQFISIIIPLMLTSAAPIISSSIGGLFSERSGVFNIGLEGLMMVGAFTAATVTVLVESSLGPISPWIGMLAGIITGGLFSVIHAYVSINLRADQVISGTAINLLGAGLTIYLCEIIFNQQRTVAFMNGIKKDDIPVLSDIPLLGNLLFKKVHITSYMIILIAILVWYIVYKTPFGLRLRAVGEHPGAADSMGINVYKMRYIGVILSGMFAGLGGGIMVLTQDIQYTYATIHGTGFIALAALIFGKWHPLGVVGAGIFFGFSQALGIIAYQIPFLAELPQEFFWAFPYVLTVIALVAFSGKSVGPRAAGKPYEKGER</sequence>
<comment type="subcellular location">
    <subcellularLocation>
        <location evidence="1">Cell membrane</location>
        <topology evidence="1">Multi-pass membrane protein</topology>
    </subcellularLocation>
</comment>